<comment type="caution">
    <text evidence="1">The sequence shown here is derived from an EMBL/GenBank/DDBJ whole genome shotgun (WGS) entry which is preliminary data.</text>
</comment>
<dbReference type="EMBL" id="JBBPBM010000020">
    <property type="protein sequence ID" value="KAK8552748.1"/>
    <property type="molecule type" value="Genomic_DNA"/>
</dbReference>
<gene>
    <name evidence="1" type="ORF">V6N12_041324</name>
</gene>
<evidence type="ECO:0000313" key="2">
    <source>
        <dbReference type="Proteomes" id="UP001472677"/>
    </source>
</evidence>
<proteinExistence type="predicted"/>
<evidence type="ECO:0000313" key="1">
    <source>
        <dbReference type="EMBL" id="KAK8552748.1"/>
    </source>
</evidence>
<dbReference type="PANTHER" id="PTHR34199:SF2">
    <property type="entry name" value="NUMOD3 MOTIF FAMILY PROTEIN, EXPRESSED"/>
    <property type="match status" value="1"/>
</dbReference>
<dbReference type="Proteomes" id="UP001472677">
    <property type="component" value="Unassembled WGS sequence"/>
</dbReference>
<reference evidence="1 2" key="1">
    <citation type="journal article" date="2024" name="G3 (Bethesda)">
        <title>Genome assembly of Hibiscus sabdariffa L. provides insights into metabolisms of medicinal natural products.</title>
        <authorList>
            <person name="Kim T."/>
        </authorList>
    </citation>
    <scope>NUCLEOTIDE SEQUENCE [LARGE SCALE GENOMIC DNA]</scope>
    <source>
        <strain evidence="1">TK-2024</strain>
        <tissue evidence="1">Old leaves</tissue>
    </source>
</reference>
<organism evidence="1 2">
    <name type="scientific">Hibiscus sabdariffa</name>
    <name type="common">roselle</name>
    <dbReference type="NCBI Taxonomy" id="183260"/>
    <lineage>
        <taxon>Eukaryota</taxon>
        <taxon>Viridiplantae</taxon>
        <taxon>Streptophyta</taxon>
        <taxon>Embryophyta</taxon>
        <taxon>Tracheophyta</taxon>
        <taxon>Spermatophyta</taxon>
        <taxon>Magnoliopsida</taxon>
        <taxon>eudicotyledons</taxon>
        <taxon>Gunneridae</taxon>
        <taxon>Pentapetalae</taxon>
        <taxon>rosids</taxon>
        <taxon>malvids</taxon>
        <taxon>Malvales</taxon>
        <taxon>Malvaceae</taxon>
        <taxon>Malvoideae</taxon>
        <taxon>Hibiscus</taxon>
    </lineage>
</organism>
<accession>A0ABR2E6B6</accession>
<protein>
    <submittedName>
        <fullName evidence="1">Uncharacterized protein</fullName>
    </submittedName>
</protein>
<sequence length="178" mass="19645">MASSKLEMLKNIRTQRATEETKKTETVERASAFWAKKAAKALEVAVGKSPIARASLIETRKLIAEAIQSIESMEGGWVTYSENGGYIVVASAEPVSPVEKTMQSENSSLSQADQKEVNGNQFLSLSEKKDLCFPNFMLPRIVNSDGDELTYPSSSNYSIPTLNFDDLIKKFDSPNQLN</sequence>
<dbReference type="PANTHER" id="PTHR34199">
    <property type="entry name" value="NUMOD3 MOTIF FAMILY PROTEIN, EXPRESSED"/>
    <property type="match status" value="1"/>
</dbReference>
<keyword evidence="2" id="KW-1185">Reference proteome</keyword>
<name>A0ABR2E6B6_9ROSI</name>